<comment type="caution">
    <text evidence="2">The sequence shown here is derived from an EMBL/GenBank/DDBJ whole genome shotgun (WGS) entry which is preliminary data.</text>
</comment>
<evidence type="ECO:0000313" key="2">
    <source>
        <dbReference type="EMBL" id="TSJ77048.1"/>
    </source>
</evidence>
<organism evidence="2 3">
    <name type="scientific">Rariglobus hedericola</name>
    <dbReference type="NCBI Taxonomy" id="2597822"/>
    <lineage>
        <taxon>Bacteria</taxon>
        <taxon>Pseudomonadati</taxon>
        <taxon>Verrucomicrobiota</taxon>
        <taxon>Opitutia</taxon>
        <taxon>Opitutales</taxon>
        <taxon>Opitutaceae</taxon>
        <taxon>Rariglobus</taxon>
    </lineage>
</organism>
<reference evidence="2 3" key="1">
    <citation type="submission" date="2019-07" db="EMBL/GenBank/DDBJ databases">
        <title>Description of 53C-WASEF.</title>
        <authorList>
            <person name="Pitt A."/>
            <person name="Hahn M.W."/>
        </authorList>
    </citation>
    <scope>NUCLEOTIDE SEQUENCE [LARGE SCALE GENOMIC DNA]</scope>
    <source>
        <strain evidence="2 3">53C-WASEF</strain>
    </source>
</reference>
<evidence type="ECO:0000313" key="3">
    <source>
        <dbReference type="Proteomes" id="UP000315648"/>
    </source>
</evidence>
<dbReference type="EMBL" id="VMBG01000002">
    <property type="protein sequence ID" value="TSJ77048.1"/>
    <property type="molecule type" value="Genomic_DNA"/>
</dbReference>
<accession>A0A556QK95</accession>
<feature type="transmembrane region" description="Helical" evidence="1">
    <location>
        <begin position="24"/>
        <end position="43"/>
    </location>
</feature>
<proteinExistence type="predicted"/>
<gene>
    <name evidence="2" type="ORF">FPL22_13165</name>
</gene>
<protein>
    <submittedName>
        <fullName evidence="2">Uncharacterized protein</fullName>
    </submittedName>
</protein>
<keyword evidence="1" id="KW-1133">Transmembrane helix</keyword>
<dbReference type="AlphaFoldDB" id="A0A556QK95"/>
<dbReference type="RefSeq" id="WP_144230869.1">
    <property type="nucleotide sequence ID" value="NZ_CBCRVV010000006.1"/>
</dbReference>
<sequence>MSAVVPVHDEAPWKAGLRSARANLIPGLVLQAFALAVVLGYYFHAPTRTGLTRLAELRNDTGVLFGIFTTGLCGGLLPLLYLKAAPSTRRHITWPQGWGLTAFWSYKGWEIALWYGFMAWTLGEAADVRTIAAKSLLDQFVYCPIWAIPTTALVYLWCQNGFNHHLLIADLRTPRWYARRVLPLLLANLGVWLPLVCIIYALPTPLQLPLQNIVLCFFTLMLAHMAREPSLIPAE</sequence>
<keyword evidence="1" id="KW-0812">Transmembrane</keyword>
<evidence type="ECO:0000256" key="1">
    <source>
        <dbReference type="SAM" id="Phobius"/>
    </source>
</evidence>
<feature type="transmembrane region" description="Helical" evidence="1">
    <location>
        <begin position="63"/>
        <end position="82"/>
    </location>
</feature>
<feature type="transmembrane region" description="Helical" evidence="1">
    <location>
        <begin position="181"/>
        <end position="202"/>
    </location>
</feature>
<keyword evidence="1" id="KW-0472">Membrane</keyword>
<dbReference type="Proteomes" id="UP000315648">
    <property type="component" value="Unassembled WGS sequence"/>
</dbReference>
<keyword evidence="3" id="KW-1185">Reference proteome</keyword>
<dbReference type="OrthoDB" id="190277at2"/>
<name>A0A556QK95_9BACT</name>